<protein>
    <recommendedName>
        <fullName evidence="12">G-protein coupled receptors family 1 profile domain-containing protein</fullName>
    </recommendedName>
</protein>
<evidence type="ECO:0000313" key="14">
    <source>
        <dbReference type="Proteomes" id="UP000518266"/>
    </source>
</evidence>
<feature type="transmembrane region" description="Helical" evidence="11">
    <location>
        <begin position="56"/>
        <end position="80"/>
    </location>
</feature>
<evidence type="ECO:0000256" key="10">
    <source>
        <dbReference type="ARBA" id="ARBA00023224"/>
    </source>
</evidence>
<feature type="transmembrane region" description="Helical" evidence="11">
    <location>
        <begin position="590"/>
        <end position="609"/>
    </location>
</feature>
<dbReference type="Pfam" id="PF00001">
    <property type="entry name" value="7tm_1"/>
    <property type="match status" value="2"/>
</dbReference>
<dbReference type="SMART" id="SM01381">
    <property type="entry name" value="7TM_GPCR_Srsx"/>
    <property type="match status" value="1"/>
</dbReference>
<dbReference type="InterPro" id="IPR000276">
    <property type="entry name" value="GPCR_Rhodpsn"/>
</dbReference>
<feature type="transmembrane region" description="Helical" evidence="11">
    <location>
        <begin position="629"/>
        <end position="652"/>
    </location>
</feature>
<keyword evidence="7" id="KW-1015">Disulfide bond</keyword>
<dbReference type="InterPro" id="IPR009132">
    <property type="entry name" value="TAAR_fam"/>
</dbReference>
<evidence type="ECO:0000313" key="13">
    <source>
        <dbReference type="EMBL" id="KAF3847280.1"/>
    </source>
</evidence>
<keyword evidence="6 11" id="KW-0472">Membrane</keyword>
<comment type="caution">
    <text evidence="13">The sequence shown here is derived from an EMBL/GenBank/DDBJ whole genome shotgun (WGS) entry which is preliminary data.</text>
</comment>
<dbReference type="GO" id="GO:0005886">
    <property type="term" value="C:plasma membrane"/>
    <property type="evidence" value="ECO:0007669"/>
    <property type="project" value="UniProtKB-SubCell"/>
</dbReference>
<gene>
    <name evidence="13" type="ORF">F7725_020308</name>
</gene>
<dbReference type="SUPFAM" id="SSF81321">
    <property type="entry name" value="Family A G protein-coupled receptor-like"/>
    <property type="match status" value="2"/>
</dbReference>
<feature type="transmembrane region" description="Helical" evidence="11">
    <location>
        <begin position="171"/>
        <end position="191"/>
    </location>
</feature>
<feature type="transmembrane region" description="Helical" evidence="11">
    <location>
        <begin position="371"/>
        <end position="395"/>
    </location>
</feature>
<evidence type="ECO:0000256" key="2">
    <source>
        <dbReference type="ARBA" id="ARBA00022475"/>
    </source>
</evidence>
<dbReference type="EMBL" id="JAAKFY010000013">
    <property type="protein sequence ID" value="KAF3847280.1"/>
    <property type="molecule type" value="Genomic_DNA"/>
</dbReference>
<dbReference type="OrthoDB" id="5959645at2759"/>
<dbReference type="PRINTS" id="PR01830">
    <property type="entry name" value="TRACEAMINER"/>
</dbReference>
<feature type="transmembrane region" description="Helical" evidence="11">
    <location>
        <begin position="407"/>
        <end position="429"/>
    </location>
</feature>
<feature type="domain" description="G-protein coupled receptors family 1 profile" evidence="12">
    <location>
        <begin position="72"/>
        <end position="302"/>
    </location>
</feature>
<keyword evidence="4 11" id="KW-1133">Transmembrane helix</keyword>
<keyword evidence="9" id="KW-0325">Glycoprotein</keyword>
<dbReference type="Proteomes" id="UP000518266">
    <property type="component" value="Unassembled WGS sequence"/>
</dbReference>
<accession>A0A7J5YCX2</accession>
<sequence length="678" mass="75503">MAKTSINPNTDLCVSVEALHHIFGSIMTFGLSQEQFCFPGSNASCVTDQFNAGTKVALYLLFVSCMLVTILGNFIVMVSIAHFKQLHNPTNVLVLSLALSDLLVGVAVMPFSTIRTIHGCWFYGDDFCMLHSSFDMFLTSVSIFHLVCIAVDRQQAICNPLHYSRNITMSVAWIMVCASWALAALYSYGLLYSKANVVGLEEYMESIKCLGSCNLLFNPLWGILDSVIAFFFPCTVMVCLYTKIFIVAKEHVRKIGDMGNCSNDRGLVKQCEHKAAKTLGIVLGAFIFCWMPFFINSIIDAYTGFNTPAALRGFCLVGQPSTPNRDLCVSVEALHHIFGSIMKFGLSQEQFCFPGSNDSCVTKQFNAGTKVALYLFFVSCMLVTILGNFIVMVSIAHFKQLHNPTNVLVLSLALSDLLVGVAVMPFSTIRTIHGCWFYGDDFCMLHSSSDMFLVSVSIFHLVCIAVDRQQAICNPLHYSRNITMSVAWIMVCASWALAALYCYGQIYSKANVVGLEEYMESIKCLGSCNLFFNPLWGILDSVTTFFFPCTVMVCLYTKIFIVAKEHVRKIGDMVNCSNDRGLVKQSEHKAAKTLGIVLGAFIFCWMPSFTNAIIDAFTGFNTPAALFEAFVWLGYFNSTLNPIIYAFFYPWFKKCFYLIVNLKILNPHSSTINVLTHS</sequence>
<proteinExistence type="predicted"/>
<dbReference type="Gene3D" id="1.20.1070.10">
    <property type="entry name" value="Rhodopsin 7-helix transmembrane proteins"/>
    <property type="match status" value="2"/>
</dbReference>
<evidence type="ECO:0000256" key="1">
    <source>
        <dbReference type="ARBA" id="ARBA00004651"/>
    </source>
</evidence>
<dbReference type="InterPro" id="IPR017452">
    <property type="entry name" value="GPCR_Rhodpsn_7TM"/>
</dbReference>
<evidence type="ECO:0000256" key="9">
    <source>
        <dbReference type="ARBA" id="ARBA00023180"/>
    </source>
</evidence>
<dbReference type="GO" id="GO:0001594">
    <property type="term" value="F:trace-amine receptor activity"/>
    <property type="evidence" value="ECO:0007669"/>
    <property type="project" value="InterPro"/>
</dbReference>
<feature type="transmembrane region" description="Helical" evidence="11">
    <location>
        <begin position="279"/>
        <end position="299"/>
    </location>
</feature>
<evidence type="ECO:0000259" key="12">
    <source>
        <dbReference type="PROSITE" id="PS50262"/>
    </source>
</evidence>
<evidence type="ECO:0000256" key="11">
    <source>
        <dbReference type="SAM" id="Phobius"/>
    </source>
</evidence>
<dbReference type="PRINTS" id="PR00237">
    <property type="entry name" value="GPCRRHODOPSN"/>
</dbReference>
<dbReference type="PANTHER" id="PTHR24249">
    <property type="entry name" value="HISTAMINE RECEPTOR-RELATED G-PROTEIN COUPLED RECEPTOR"/>
    <property type="match status" value="1"/>
</dbReference>
<evidence type="ECO:0000256" key="8">
    <source>
        <dbReference type="ARBA" id="ARBA00023170"/>
    </source>
</evidence>
<dbReference type="AlphaFoldDB" id="A0A7J5YCX2"/>
<evidence type="ECO:0000256" key="7">
    <source>
        <dbReference type="ARBA" id="ARBA00023157"/>
    </source>
</evidence>
<evidence type="ECO:0000256" key="3">
    <source>
        <dbReference type="ARBA" id="ARBA00022692"/>
    </source>
</evidence>
<dbReference type="CDD" id="cd15055">
    <property type="entry name" value="7tmA_TAARs"/>
    <property type="match status" value="2"/>
</dbReference>
<comment type="subcellular location">
    <subcellularLocation>
        <location evidence="1">Cell membrane</location>
        <topology evidence="1">Multi-pass membrane protein</topology>
    </subcellularLocation>
</comment>
<dbReference type="PANTHER" id="PTHR24249:SF307">
    <property type="entry name" value="TRACE AMINE-ASSOCIATED RECEPTOR 5"/>
    <property type="match status" value="1"/>
</dbReference>
<feature type="transmembrane region" description="Helical" evidence="11">
    <location>
        <begin position="92"/>
        <end position="114"/>
    </location>
</feature>
<evidence type="ECO:0000256" key="6">
    <source>
        <dbReference type="ARBA" id="ARBA00023136"/>
    </source>
</evidence>
<reference evidence="13 14" key="1">
    <citation type="submission" date="2020-03" db="EMBL/GenBank/DDBJ databases">
        <title>Dissostichus mawsoni Genome sequencing and assembly.</title>
        <authorList>
            <person name="Park H."/>
        </authorList>
    </citation>
    <scope>NUCLEOTIDE SEQUENCE [LARGE SCALE GENOMIC DNA]</scope>
    <source>
        <strain evidence="13">DM0001</strain>
        <tissue evidence="13">Muscle</tissue>
    </source>
</reference>
<feature type="transmembrane region" description="Helical" evidence="11">
    <location>
        <begin position="134"/>
        <end position="151"/>
    </location>
</feature>
<dbReference type="InterPro" id="IPR050569">
    <property type="entry name" value="TAAR"/>
</dbReference>
<evidence type="ECO:0000256" key="5">
    <source>
        <dbReference type="ARBA" id="ARBA00023040"/>
    </source>
</evidence>
<dbReference type="PROSITE" id="PS50262">
    <property type="entry name" value="G_PROTEIN_RECEP_F1_2"/>
    <property type="match status" value="2"/>
</dbReference>
<organism evidence="13 14">
    <name type="scientific">Dissostichus mawsoni</name>
    <name type="common">Antarctic cod</name>
    <dbReference type="NCBI Taxonomy" id="36200"/>
    <lineage>
        <taxon>Eukaryota</taxon>
        <taxon>Metazoa</taxon>
        <taxon>Chordata</taxon>
        <taxon>Craniata</taxon>
        <taxon>Vertebrata</taxon>
        <taxon>Euteleostomi</taxon>
        <taxon>Actinopterygii</taxon>
        <taxon>Neopterygii</taxon>
        <taxon>Teleostei</taxon>
        <taxon>Neoteleostei</taxon>
        <taxon>Acanthomorphata</taxon>
        <taxon>Eupercaria</taxon>
        <taxon>Perciformes</taxon>
        <taxon>Notothenioidei</taxon>
        <taxon>Nototheniidae</taxon>
        <taxon>Dissostichus</taxon>
    </lineage>
</organism>
<evidence type="ECO:0000256" key="4">
    <source>
        <dbReference type="ARBA" id="ARBA00022989"/>
    </source>
</evidence>
<feature type="transmembrane region" description="Helical" evidence="11">
    <location>
        <begin position="227"/>
        <end position="248"/>
    </location>
</feature>
<keyword evidence="2" id="KW-1003">Cell membrane</keyword>
<keyword evidence="3 11" id="KW-0812">Transmembrane</keyword>
<feature type="domain" description="G-protein coupled receptors family 1 profile" evidence="12">
    <location>
        <begin position="387"/>
        <end position="645"/>
    </location>
</feature>
<keyword evidence="5" id="KW-0297">G-protein coupled receptor</keyword>
<keyword evidence="14" id="KW-1185">Reference proteome</keyword>
<keyword evidence="8" id="KW-0675">Receptor</keyword>
<keyword evidence="10" id="KW-0807">Transducer</keyword>
<name>A0A7J5YCX2_DISMA</name>
<feature type="transmembrane region" description="Helical" evidence="11">
    <location>
        <begin position="486"/>
        <end position="506"/>
    </location>
</feature>
<feature type="transmembrane region" description="Helical" evidence="11">
    <location>
        <begin position="545"/>
        <end position="563"/>
    </location>
</feature>
<dbReference type="FunFam" id="1.20.1070.10:FF:000030">
    <property type="entry name" value="trace amine-associated receptor 1"/>
    <property type="match status" value="2"/>
</dbReference>
<feature type="transmembrane region" description="Helical" evidence="11">
    <location>
        <begin position="449"/>
        <end position="466"/>
    </location>
</feature>